<comment type="caution">
    <text evidence="1">The sequence shown here is derived from an EMBL/GenBank/DDBJ whole genome shotgun (WGS) entry which is preliminary data.</text>
</comment>
<dbReference type="SUPFAM" id="SSF103084">
    <property type="entry name" value="Holliday junction resolvase RusA"/>
    <property type="match status" value="1"/>
</dbReference>
<sequence>MTIFKFDIEPVAQARPRAARIGNSIRMYDPKKTANFKTDLRMMAQIAARGKHYKLLDGGLDVSINVFRPIPKSWSRKKHTEAASGLILPTTKPDMSNYIKSIEDALNGVLWHDDNATVDIHGKKRYAETGYLTVEIKQIEV</sequence>
<dbReference type="InterPro" id="IPR036614">
    <property type="entry name" value="RusA-like_sf"/>
</dbReference>
<evidence type="ECO:0000313" key="2">
    <source>
        <dbReference type="Proteomes" id="UP000469952"/>
    </source>
</evidence>
<dbReference type="InterPro" id="IPR008822">
    <property type="entry name" value="Endonuclease_RusA-like"/>
</dbReference>
<dbReference type="EMBL" id="WIPA01000014">
    <property type="protein sequence ID" value="MQR27322.1"/>
    <property type="molecule type" value="Genomic_DNA"/>
</dbReference>
<accession>A0A843YXS9</accession>
<name>A0A843YXS9_LEUME</name>
<gene>
    <name evidence="1" type="ORF">GFV13_08620</name>
</gene>
<evidence type="ECO:0000313" key="1">
    <source>
        <dbReference type="EMBL" id="MQR27322.1"/>
    </source>
</evidence>
<dbReference type="Proteomes" id="UP000469952">
    <property type="component" value="Unassembled WGS sequence"/>
</dbReference>
<dbReference type="GO" id="GO:0006281">
    <property type="term" value="P:DNA repair"/>
    <property type="evidence" value="ECO:0007669"/>
    <property type="project" value="InterPro"/>
</dbReference>
<reference evidence="1 2" key="1">
    <citation type="submission" date="2019-10" db="EMBL/GenBank/DDBJ databases">
        <title>WGS of Leuconostoc mesenteroides.</title>
        <authorList>
            <person name="Melo Bolivar J."/>
            <person name="Marino-Ramirez L."/>
            <person name="Villamil Diaz L.M."/>
        </authorList>
    </citation>
    <scope>NUCLEOTIDE SEQUENCE [LARGE SCALE GENOMIC DNA]</scope>
    <source>
        <strain evidence="1 2">M11</strain>
    </source>
</reference>
<dbReference type="Gene3D" id="3.30.1330.70">
    <property type="entry name" value="Holliday junction resolvase RusA"/>
    <property type="match status" value="1"/>
</dbReference>
<dbReference type="Pfam" id="PF05866">
    <property type="entry name" value="RusA"/>
    <property type="match status" value="1"/>
</dbReference>
<dbReference type="GO" id="GO:0000287">
    <property type="term" value="F:magnesium ion binding"/>
    <property type="evidence" value="ECO:0007669"/>
    <property type="project" value="InterPro"/>
</dbReference>
<dbReference type="GO" id="GO:0006310">
    <property type="term" value="P:DNA recombination"/>
    <property type="evidence" value="ECO:0007669"/>
    <property type="project" value="InterPro"/>
</dbReference>
<dbReference type="AlphaFoldDB" id="A0A843YXS9"/>
<proteinExistence type="predicted"/>
<organism evidence="1 2">
    <name type="scientific">Leuconostoc mesenteroides</name>
    <dbReference type="NCBI Taxonomy" id="1245"/>
    <lineage>
        <taxon>Bacteria</taxon>
        <taxon>Bacillati</taxon>
        <taxon>Bacillota</taxon>
        <taxon>Bacilli</taxon>
        <taxon>Lactobacillales</taxon>
        <taxon>Lactobacillaceae</taxon>
        <taxon>Leuconostoc</taxon>
    </lineage>
</organism>
<dbReference type="RefSeq" id="WP_153245474.1">
    <property type="nucleotide sequence ID" value="NZ_WIPA01000014.1"/>
</dbReference>
<protein>
    <submittedName>
        <fullName evidence="1">RusA family crossover junction endodeoxyribonuclease</fullName>
    </submittedName>
</protein>